<protein>
    <recommendedName>
        <fullName evidence="4">C2H2-type domain-containing protein</fullName>
    </recommendedName>
</protein>
<dbReference type="Proteomes" id="UP000054481">
    <property type="component" value="Unassembled WGS sequence"/>
</dbReference>
<dbReference type="EMBL" id="KQ030632">
    <property type="protein sequence ID" value="KJZ70333.1"/>
    <property type="molecule type" value="Genomic_DNA"/>
</dbReference>
<evidence type="ECO:0000313" key="3">
    <source>
        <dbReference type="Proteomes" id="UP000054481"/>
    </source>
</evidence>
<feature type="compositionally biased region" description="Basic and acidic residues" evidence="1">
    <location>
        <begin position="296"/>
        <end position="309"/>
    </location>
</feature>
<evidence type="ECO:0008006" key="4">
    <source>
        <dbReference type="Google" id="ProtNLM"/>
    </source>
</evidence>
<proteinExistence type="predicted"/>
<feature type="region of interest" description="Disordered" evidence="1">
    <location>
        <begin position="107"/>
        <end position="130"/>
    </location>
</feature>
<dbReference type="AlphaFoldDB" id="A0A0F7ZRW7"/>
<sequence>MDPFIHLPRFPIVICKTCGYACVADEVAGHLQARHRILPVAERRAVEHTVKSIPGIVHRRDELSRLEVPPPAIQPIPHLAPPKTDGLRCRKCSYVSRHLQKIQAHCRSAPDWQNPRNRGRPTRNGDVQPDKAWKEGVRCQRFFVSGSGSGWFEVGRTAAHRANAAAISRSSLSGSAAATATLTPDVVGHLKTVLQRERRYNTVEQQPRIAAKALGDNSFANVGPWLDYTQWHAMFRGHRRDVLRALSRLPHPPSHMAAIWDHPVWNAIDSSKAIWPTELQKDDGKWGRVPSNIQPPEDRRGNHVDHEEPFEGNSSDSSSESDEDAVNFEEEDFNTLEDTDSNERPSNLDISPATTVGSRLCAQAPVSKTVIETAEGFLESLFQMNLSLCTEPLTAGRIGSTLILRFGGVLGFSRDYHQFLLARQYCPQLSPLIYTQNLLFLEYALPAHSYSTLNIPQRPHAGQLDRLNYIRERYMIFGAQSSLAELVNLRNVGRKAARTEPPVFLLRWSDNGDTVYYGEKFSLKIDDFPKLAEHFISNAERLVTKLMFGMSLDVDLAKAKDDLANTECGYSFVKHPSNGLERAYEELLVRTCTMRTAGLARSGQWRWSAISSYLKDVSMLEEMMLGGLYTACGQMPRVRELLTLQAENSPSSSCGIRIWNGSLIYVIRHHKAKRQTNQEFYVVRFLPVRLGIVVFQYLVCVRRLAFLLRRERLGEYEGSSFIQRNRFLFQSDEKVWEPSRLAIVLQQATLEVWGVKVHAQLYRQVAIGITEKHVREVHVPFNRYDDSSTHADLNVAFAWQSGHRPLQRGITYGLDGAFPHQLQPALLRAYEWASVKWHEFIRQPSKSPPKVRNPLGAIDPNTVPLKRPALLALEHESSTADVKIPVKRRKTQSTDTPTSQQPNAISQRRQADAFYGDIWSDLRTQGDVPRFREKLGDLLCVLPEHRILLCLICRAGLKPGKGIETHFRRRHGQKGDTLRSILSFCSGRSFEDPESVVLPRNGSRPIPELRTYNGYRCSDCGHLTMGRSNMSTHWTAAKHVAKSEKCDRWPKVLLQSFGSCNRLARYWVVSEEV</sequence>
<reference evidence="2 3" key="1">
    <citation type="journal article" date="2014" name="Genome Biol. Evol.">
        <title>Comparative genomics and transcriptomics analyses reveal divergent lifestyle features of nematode endoparasitic fungus Hirsutella minnesotensis.</title>
        <authorList>
            <person name="Lai Y."/>
            <person name="Liu K."/>
            <person name="Zhang X."/>
            <person name="Zhang X."/>
            <person name="Li K."/>
            <person name="Wang N."/>
            <person name="Shu C."/>
            <person name="Wu Y."/>
            <person name="Wang C."/>
            <person name="Bushley K.E."/>
            <person name="Xiang M."/>
            <person name="Liu X."/>
        </authorList>
    </citation>
    <scope>NUCLEOTIDE SEQUENCE [LARGE SCALE GENOMIC DNA]</scope>
    <source>
        <strain evidence="2 3">3608</strain>
    </source>
</reference>
<evidence type="ECO:0000256" key="1">
    <source>
        <dbReference type="SAM" id="MobiDB-lite"/>
    </source>
</evidence>
<evidence type="ECO:0000313" key="2">
    <source>
        <dbReference type="EMBL" id="KJZ70333.1"/>
    </source>
</evidence>
<feature type="region of interest" description="Disordered" evidence="1">
    <location>
        <begin position="887"/>
        <end position="906"/>
    </location>
</feature>
<accession>A0A0F7ZRW7</accession>
<organism evidence="2 3">
    <name type="scientific">Hirsutella minnesotensis 3608</name>
    <dbReference type="NCBI Taxonomy" id="1043627"/>
    <lineage>
        <taxon>Eukaryota</taxon>
        <taxon>Fungi</taxon>
        <taxon>Dikarya</taxon>
        <taxon>Ascomycota</taxon>
        <taxon>Pezizomycotina</taxon>
        <taxon>Sordariomycetes</taxon>
        <taxon>Hypocreomycetidae</taxon>
        <taxon>Hypocreales</taxon>
        <taxon>Ophiocordycipitaceae</taxon>
        <taxon>Hirsutella</taxon>
    </lineage>
</organism>
<dbReference type="Pfam" id="PF12013">
    <property type="entry name" value="OrsD"/>
    <property type="match status" value="2"/>
</dbReference>
<keyword evidence="3" id="KW-1185">Reference proteome</keyword>
<feature type="compositionally biased region" description="Low complexity" evidence="1">
    <location>
        <begin position="893"/>
        <end position="902"/>
    </location>
</feature>
<gene>
    <name evidence="2" type="ORF">HIM_10262</name>
</gene>
<dbReference type="OrthoDB" id="5222260at2759"/>
<name>A0A0F7ZRW7_9HYPO</name>
<feature type="region of interest" description="Disordered" evidence="1">
    <location>
        <begin position="279"/>
        <end position="327"/>
    </location>
</feature>
<dbReference type="InterPro" id="IPR022698">
    <property type="entry name" value="OrsD"/>
</dbReference>